<name>A0A8U0IMY7_9EURY</name>
<evidence type="ECO:0000259" key="9">
    <source>
        <dbReference type="Pfam" id="PF21082"/>
    </source>
</evidence>
<feature type="transmembrane region" description="Helical" evidence="7">
    <location>
        <begin position="86"/>
        <end position="107"/>
    </location>
</feature>
<protein>
    <submittedName>
        <fullName evidence="10">Mechanosensitive ion channel family protein</fullName>
    </submittedName>
</protein>
<dbReference type="GO" id="GO:0005886">
    <property type="term" value="C:plasma membrane"/>
    <property type="evidence" value="ECO:0007669"/>
    <property type="project" value="UniProtKB-SubCell"/>
</dbReference>
<evidence type="ECO:0000256" key="5">
    <source>
        <dbReference type="ARBA" id="ARBA00022989"/>
    </source>
</evidence>
<feature type="domain" description="Mechanosensitive ion channel MscS C-terminal" evidence="9">
    <location>
        <begin position="186"/>
        <end position="267"/>
    </location>
</feature>
<dbReference type="InterPro" id="IPR045275">
    <property type="entry name" value="MscS_archaea/bacteria_type"/>
</dbReference>
<evidence type="ECO:0000256" key="1">
    <source>
        <dbReference type="ARBA" id="ARBA00004651"/>
    </source>
</evidence>
<evidence type="ECO:0000256" key="6">
    <source>
        <dbReference type="ARBA" id="ARBA00023136"/>
    </source>
</evidence>
<dbReference type="Proteomes" id="UP000830434">
    <property type="component" value="Chromosome"/>
</dbReference>
<feature type="transmembrane region" description="Helical" evidence="7">
    <location>
        <begin position="59"/>
        <end position="80"/>
    </location>
</feature>
<organism evidence="10 11">
    <name type="scientific">Halorussus gelatinilyticus</name>
    <dbReference type="NCBI Taxonomy" id="2937524"/>
    <lineage>
        <taxon>Archaea</taxon>
        <taxon>Methanobacteriati</taxon>
        <taxon>Methanobacteriota</taxon>
        <taxon>Stenosarchaea group</taxon>
        <taxon>Halobacteria</taxon>
        <taxon>Halobacteriales</taxon>
        <taxon>Haladaptataceae</taxon>
        <taxon>Halorussus</taxon>
    </lineage>
</organism>
<sequence length="272" mass="29924">MTRFVLQTDFSNLSLDGYLDLLWDFAVAVAVFVALYVVGRRVVLPIAERALATQRIQEAVTAALVKVVHVGTFLAALRLALDVAGYGYLLSIPPTVVAALTVAVGFASRDIAANLVGGVFIVTDPEFNIGDWIRWQDKEGVIEDISFRVTRVRTFDNELLTVPNSQLATNAVVNAVAKSPRRISHTFHVGDDADLGEVASILVEEAKANANVLDRPTPTVRVVELDNGRAGVQARYWIDKPSREAFVTIRSNYLQRVNRRLNEAGIDLPQNW</sequence>
<dbReference type="Pfam" id="PF00924">
    <property type="entry name" value="MS_channel_2nd"/>
    <property type="match status" value="1"/>
</dbReference>
<keyword evidence="3" id="KW-1003">Cell membrane</keyword>
<evidence type="ECO:0000313" key="10">
    <source>
        <dbReference type="EMBL" id="UPW01946.1"/>
    </source>
</evidence>
<dbReference type="Gene3D" id="1.10.287.1260">
    <property type="match status" value="1"/>
</dbReference>
<feature type="transmembrane region" description="Helical" evidence="7">
    <location>
        <begin position="21"/>
        <end position="38"/>
    </location>
</feature>
<dbReference type="PANTHER" id="PTHR30221:SF1">
    <property type="entry name" value="SMALL-CONDUCTANCE MECHANOSENSITIVE CHANNEL"/>
    <property type="match status" value="1"/>
</dbReference>
<dbReference type="AlphaFoldDB" id="A0A8U0IMY7"/>
<dbReference type="Gene3D" id="2.30.30.60">
    <property type="match status" value="1"/>
</dbReference>
<evidence type="ECO:0000256" key="2">
    <source>
        <dbReference type="ARBA" id="ARBA00008017"/>
    </source>
</evidence>
<evidence type="ECO:0000259" key="8">
    <source>
        <dbReference type="Pfam" id="PF00924"/>
    </source>
</evidence>
<keyword evidence="11" id="KW-1185">Reference proteome</keyword>
<evidence type="ECO:0000256" key="4">
    <source>
        <dbReference type="ARBA" id="ARBA00022692"/>
    </source>
</evidence>
<dbReference type="InterPro" id="IPR023408">
    <property type="entry name" value="MscS_beta-dom_sf"/>
</dbReference>
<dbReference type="PANTHER" id="PTHR30221">
    <property type="entry name" value="SMALL-CONDUCTANCE MECHANOSENSITIVE CHANNEL"/>
    <property type="match status" value="1"/>
</dbReference>
<keyword evidence="4 7" id="KW-0812">Transmembrane</keyword>
<dbReference type="Pfam" id="PF21082">
    <property type="entry name" value="MS_channel_3rd"/>
    <property type="match status" value="1"/>
</dbReference>
<dbReference type="RefSeq" id="WP_248656333.1">
    <property type="nucleotide sequence ID" value="NZ_CP096658.1"/>
</dbReference>
<evidence type="ECO:0000313" key="11">
    <source>
        <dbReference type="Proteomes" id="UP000830434"/>
    </source>
</evidence>
<keyword evidence="6 7" id="KW-0472">Membrane</keyword>
<gene>
    <name evidence="10" type="ORF">M0R88_07570</name>
</gene>
<dbReference type="InterPro" id="IPR049278">
    <property type="entry name" value="MS_channel_C"/>
</dbReference>
<accession>A0A8U0IMY7</accession>
<dbReference type="InterPro" id="IPR006685">
    <property type="entry name" value="MscS_channel_2nd"/>
</dbReference>
<keyword evidence="5 7" id="KW-1133">Transmembrane helix</keyword>
<evidence type="ECO:0000256" key="3">
    <source>
        <dbReference type="ARBA" id="ARBA00022475"/>
    </source>
</evidence>
<proteinExistence type="inferred from homology"/>
<comment type="subcellular location">
    <subcellularLocation>
        <location evidence="1">Cell membrane</location>
        <topology evidence="1">Multi-pass membrane protein</topology>
    </subcellularLocation>
</comment>
<comment type="similarity">
    <text evidence="2">Belongs to the MscS (TC 1.A.23) family.</text>
</comment>
<dbReference type="GO" id="GO:0008381">
    <property type="term" value="F:mechanosensitive monoatomic ion channel activity"/>
    <property type="evidence" value="ECO:0007669"/>
    <property type="project" value="InterPro"/>
</dbReference>
<dbReference type="Gene3D" id="3.30.70.100">
    <property type="match status" value="1"/>
</dbReference>
<evidence type="ECO:0000256" key="7">
    <source>
        <dbReference type="SAM" id="Phobius"/>
    </source>
</evidence>
<dbReference type="InterPro" id="IPR011066">
    <property type="entry name" value="MscS_channel_C_sf"/>
</dbReference>
<dbReference type="GeneID" id="72189703"/>
<dbReference type="KEGG" id="haxz:M0R88_07570"/>
<reference evidence="10" key="1">
    <citation type="submission" date="2022-04" db="EMBL/GenBank/DDBJ databases">
        <title>Diverse halophilic archaea isolated from saline environments.</title>
        <authorList>
            <person name="Cui H.-L."/>
        </authorList>
    </citation>
    <scope>NUCLEOTIDE SEQUENCE</scope>
    <source>
        <strain evidence="10">XZYJT40</strain>
    </source>
</reference>
<dbReference type="EMBL" id="CP096658">
    <property type="protein sequence ID" value="UPW01946.1"/>
    <property type="molecule type" value="Genomic_DNA"/>
</dbReference>
<dbReference type="SUPFAM" id="SSF50182">
    <property type="entry name" value="Sm-like ribonucleoproteins"/>
    <property type="match status" value="1"/>
</dbReference>
<dbReference type="SUPFAM" id="SSF82689">
    <property type="entry name" value="Mechanosensitive channel protein MscS (YggB), C-terminal domain"/>
    <property type="match status" value="1"/>
</dbReference>
<dbReference type="InterPro" id="IPR010920">
    <property type="entry name" value="LSM_dom_sf"/>
</dbReference>
<feature type="domain" description="Mechanosensitive ion channel MscS" evidence="8">
    <location>
        <begin position="110"/>
        <end position="175"/>
    </location>
</feature>